<dbReference type="AlphaFoldDB" id="A0A131YER5"/>
<dbReference type="EMBL" id="GEDV01011575">
    <property type="protein sequence ID" value="JAP76982.1"/>
    <property type="molecule type" value="Transcribed_RNA"/>
</dbReference>
<name>A0A131YER5_RHIAP</name>
<evidence type="ECO:0008006" key="3">
    <source>
        <dbReference type="Google" id="ProtNLM"/>
    </source>
</evidence>
<evidence type="ECO:0000256" key="1">
    <source>
        <dbReference type="SAM" id="SignalP"/>
    </source>
</evidence>
<reference evidence="2" key="1">
    <citation type="journal article" date="2016" name="Ticks Tick Borne Dis.">
        <title>De novo assembly and annotation of the salivary gland transcriptome of Rhipicephalus appendiculatus male and female ticks during blood feeding.</title>
        <authorList>
            <person name="de Castro M.H."/>
            <person name="de Klerk D."/>
            <person name="Pienaar R."/>
            <person name="Latif A.A."/>
            <person name="Rees D.J."/>
            <person name="Mans B.J."/>
        </authorList>
    </citation>
    <scope>NUCLEOTIDE SEQUENCE</scope>
    <source>
        <tissue evidence="2">Salivary glands</tissue>
    </source>
</reference>
<proteinExistence type="predicted"/>
<evidence type="ECO:0000313" key="2">
    <source>
        <dbReference type="EMBL" id="JAP76982.1"/>
    </source>
</evidence>
<keyword evidence="1" id="KW-0732">Signal</keyword>
<protein>
    <recommendedName>
        <fullName evidence="3">Lipocalin</fullName>
    </recommendedName>
</protein>
<feature type="chain" id="PRO_5007284936" description="Lipocalin" evidence="1">
    <location>
        <begin position="18"/>
        <end position="98"/>
    </location>
</feature>
<feature type="signal peptide" evidence="1">
    <location>
        <begin position="1"/>
        <end position="17"/>
    </location>
</feature>
<accession>A0A131YER5</accession>
<sequence>MLFFLLPSLLDNLLVQTCTIKSKCCQHCLLVLSVMSHLPAYLTNRSNSQTAFFPELDCTFMAQYDYTGRLKNCIWTSSKKKGVVGEQCDIRSHSSALQ</sequence>
<organism evidence="2">
    <name type="scientific">Rhipicephalus appendiculatus</name>
    <name type="common">Brown ear tick</name>
    <dbReference type="NCBI Taxonomy" id="34631"/>
    <lineage>
        <taxon>Eukaryota</taxon>
        <taxon>Metazoa</taxon>
        <taxon>Ecdysozoa</taxon>
        <taxon>Arthropoda</taxon>
        <taxon>Chelicerata</taxon>
        <taxon>Arachnida</taxon>
        <taxon>Acari</taxon>
        <taxon>Parasitiformes</taxon>
        <taxon>Ixodida</taxon>
        <taxon>Ixodoidea</taxon>
        <taxon>Ixodidae</taxon>
        <taxon>Rhipicephalinae</taxon>
        <taxon>Rhipicephalus</taxon>
        <taxon>Rhipicephalus</taxon>
    </lineage>
</organism>